<reference evidence="2 3" key="1">
    <citation type="submission" date="2019-06" db="EMBL/GenBank/DDBJ databases">
        <title>Sequencing the genomes of 1000 actinobacteria strains.</title>
        <authorList>
            <person name="Klenk H.-P."/>
        </authorList>
    </citation>
    <scope>NUCLEOTIDE SEQUENCE [LARGE SCALE GENOMIC DNA]</scope>
    <source>
        <strain evidence="2 3">DSM 41929</strain>
    </source>
</reference>
<dbReference type="AlphaFoldDB" id="A0A542UB38"/>
<name>A0A542UB38_9ACTN</name>
<dbReference type="InterPro" id="IPR011990">
    <property type="entry name" value="TPR-like_helical_dom_sf"/>
</dbReference>
<dbReference type="EMBL" id="VFNX01000001">
    <property type="protein sequence ID" value="TQK96293.1"/>
    <property type="molecule type" value="Genomic_DNA"/>
</dbReference>
<proteinExistence type="predicted"/>
<dbReference type="RefSeq" id="WP_055704328.1">
    <property type="nucleotide sequence ID" value="NZ_LIRI01000037.1"/>
</dbReference>
<sequence length="1076" mass="114753">MSEITDFDALRRAMAENSEQPEGPARNARAEQLLAAAEGLGIPPAVIEALGHQLKVYNYSSEKDKMFVPFARLLRMWDERPEDFDAYEAHSLHWVFKWMSAGMLDQPHVPLASIEKWLGEMAHRYRLAGYSERAVRGAEFSVAAHVGDLARAQRAYAAWLAADRDEMADCHACELHGQGFWQAELGRDEEALELWRPVLEGEFACAHEPHTVLASSLAPLLRLGRLDEARAHHLRGFRLVRPMESMRSAYADHVEFCALTGNEARALELLAERPAYFTDTGHPRSRLEFMAVVTLLMDRLNGLGLGGQRVPGPAGRTWTAGELAAHAREETLELAERFDRRNGTSHVGDRARARMDQRPLVERLPLGVRTVRPAPVPVAAPPPPQAHGEPGLAALLAEARRLSETLQPHALEAWAAVARAARGAELGPRDRAELADHEAMSRGPAGIELFEQAAALYAEAGDPGEALAARARGAYVRALTGEVDPALATVTGLYDEALALYAEEATGVRQTASVLISRARILMRCVHAGAPVLRDPAPGTPDPGFPAPPAPAVPDAGDSAAEALVTDTTATDGRAPSGRVPDAPVTDATASDGPGCEGLLPGGAVSGEAAAPRPGVEDGVPGGEVPEPAADVLARAEQAVREVLALVDGRAGDDVRLAARAAEARAMLAELAELRGDAGRAAELFRRAADAYVSAGLPWFAVEYEVRVAALAHQAGDAAGAERALRAALEHGGPYVEPVGRAQLHLQLAEVLGARGEVAEAAEHALEAAHWADEAGESGTLGAWARQQLGGCLLRQGRYAEAAEVLESALADLSDETHGDGAVVQARWWLGDCLSELGDHRAAAEHRLRAAETARHWPEQQDHATLAHLAAESLSKAGLLQEADRAYVRAGELWRGLGNHAFLVRSLRARGWLALRGDGGAQGARELMTEAVRACERARGDAADPVSREQLTEELAHTHRQFGDLLARAAIEQDGDDEEDEERAQGEDGVIQDLFEAALVQMDRAAALFGALGADGLHDRTGAELAAGRLEAGLGRPAEAAARARAVLTAYEGAGDEDETVRARRAEANGMLGPGQ</sequence>
<evidence type="ECO:0000256" key="1">
    <source>
        <dbReference type="SAM" id="MobiDB-lite"/>
    </source>
</evidence>
<dbReference type="SUPFAM" id="SSF48452">
    <property type="entry name" value="TPR-like"/>
    <property type="match status" value="2"/>
</dbReference>
<dbReference type="OrthoDB" id="56388at2"/>
<comment type="caution">
    <text evidence="2">The sequence shown here is derived from an EMBL/GenBank/DDBJ whole genome shotgun (WGS) entry which is preliminary data.</text>
</comment>
<feature type="compositionally biased region" description="Low complexity" evidence="1">
    <location>
        <begin position="617"/>
        <end position="627"/>
    </location>
</feature>
<feature type="region of interest" description="Disordered" evidence="1">
    <location>
        <begin position="534"/>
        <end position="627"/>
    </location>
</feature>
<evidence type="ECO:0000313" key="3">
    <source>
        <dbReference type="Proteomes" id="UP000318103"/>
    </source>
</evidence>
<gene>
    <name evidence="2" type="ORF">FB563_1231</name>
</gene>
<evidence type="ECO:0000313" key="2">
    <source>
        <dbReference type="EMBL" id="TQK96293.1"/>
    </source>
</evidence>
<accession>A0A542UB38</accession>
<keyword evidence="3" id="KW-1185">Reference proteome</keyword>
<evidence type="ECO:0008006" key="4">
    <source>
        <dbReference type="Google" id="ProtNLM"/>
    </source>
</evidence>
<protein>
    <recommendedName>
        <fullName evidence="4">Tetratricopeptide repeat protein</fullName>
    </recommendedName>
</protein>
<dbReference type="Proteomes" id="UP000318103">
    <property type="component" value="Unassembled WGS sequence"/>
</dbReference>
<dbReference type="Gene3D" id="1.25.40.10">
    <property type="entry name" value="Tetratricopeptide repeat domain"/>
    <property type="match status" value="1"/>
</dbReference>
<organism evidence="2 3">
    <name type="scientific">Streptomyces puniciscabiei</name>
    <dbReference type="NCBI Taxonomy" id="164348"/>
    <lineage>
        <taxon>Bacteria</taxon>
        <taxon>Bacillati</taxon>
        <taxon>Actinomycetota</taxon>
        <taxon>Actinomycetes</taxon>
        <taxon>Kitasatosporales</taxon>
        <taxon>Streptomycetaceae</taxon>
        <taxon>Streptomyces</taxon>
    </lineage>
</organism>
<feature type="compositionally biased region" description="Pro residues" evidence="1">
    <location>
        <begin position="538"/>
        <end position="552"/>
    </location>
</feature>